<evidence type="ECO:0000256" key="8">
    <source>
        <dbReference type="ARBA" id="ARBA00042226"/>
    </source>
</evidence>
<evidence type="ECO:0000313" key="13">
    <source>
        <dbReference type="EMBL" id="KAL1005795.1"/>
    </source>
</evidence>
<dbReference type="Pfam" id="PF13091">
    <property type="entry name" value="PLDc_2"/>
    <property type="match status" value="1"/>
</dbReference>
<evidence type="ECO:0000259" key="12">
    <source>
        <dbReference type="PROSITE" id="PS50035"/>
    </source>
</evidence>
<keyword evidence="3" id="KW-0443">Lipid metabolism</keyword>
<dbReference type="CDD" id="cd09171">
    <property type="entry name" value="PLDc_vPLD6_like"/>
    <property type="match status" value="1"/>
</dbReference>
<dbReference type="PROSITE" id="PS50035">
    <property type="entry name" value="PLD"/>
    <property type="match status" value="1"/>
</dbReference>
<evidence type="ECO:0000313" key="14">
    <source>
        <dbReference type="Proteomes" id="UP001557470"/>
    </source>
</evidence>
<dbReference type="InterPro" id="IPR025202">
    <property type="entry name" value="PLD-like_dom"/>
</dbReference>
<dbReference type="EMBL" id="JAGEUA010000002">
    <property type="protein sequence ID" value="KAL1005795.1"/>
    <property type="molecule type" value="Genomic_DNA"/>
</dbReference>
<proteinExistence type="inferred from homology"/>
<dbReference type="GO" id="GO:0016787">
    <property type="term" value="F:hydrolase activity"/>
    <property type="evidence" value="ECO:0007669"/>
    <property type="project" value="UniProtKB-KW"/>
</dbReference>
<dbReference type="PANTHER" id="PTHR43856">
    <property type="entry name" value="CARDIOLIPIN HYDROLASE"/>
    <property type="match status" value="1"/>
</dbReference>
<keyword evidence="1" id="KW-0378">Hydrolase</keyword>
<comment type="caution">
    <text evidence="13">The sequence shown here is derived from an EMBL/GenBank/DDBJ whole genome shotgun (WGS) entry which is preliminary data.</text>
</comment>
<accession>A0ABD0XRU0</accession>
<dbReference type="GO" id="GO:0051321">
    <property type="term" value="P:meiotic cell cycle"/>
    <property type="evidence" value="ECO:0007669"/>
    <property type="project" value="UniProtKB-KW"/>
</dbReference>
<evidence type="ECO:0000256" key="6">
    <source>
        <dbReference type="ARBA" id="ARBA00040549"/>
    </source>
</evidence>
<dbReference type="GO" id="GO:0016042">
    <property type="term" value="P:lipid catabolic process"/>
    <property type="evidence" value="ECO:0007669"/>
    <property type="project" value="UniProtKB-KW"/>
</dbReference>
<dbReference type="SMART" id="SM00155">
    <property type="entry name" value="PLDc"/>
    <property type="match status" value="1"/>
</dbReference>
<evidence type="ECO:0000256" key="4">
    <source>
        <dbReference type="ARBA" id="ARBA00023254"/>
    </source>
</evidence>
<organism evidence="13 14">
    <name type="scientific">Umbra pygmaea</name>
    <name type="common">Eastern mudminnow</name>
    <dbReference type="NCBI Taxonomy" id="75934"/>
    <lineage>
        <taxon>Eukaryota</taxon>
        <taxon>Metazoa</taxon>
        <taxon>Chordata</taxon>
        <taxon>Craniata</taxon>
        <taxon>Vertebrata</taxon>
        <taxon>Euteleostomi</taxon>
        <taxon>Actinopterygii</taxon>
        <taxon>Neopterygii</taxon>
        <taxon>Teleostei</taxon>
        <taxon>Protacanthopterygii</taxon>
        <taxon>Esociformes</taxon>
        <taxon>Umbridae</taxon>
        <taxon>Umbra</taxon>
    </lineage>
</organism>
<dbReference type="SUPFAM" id="SSF56024">
    <property type="entry name" value="Phospholipase D/nuclease"/>
    <property type="match status" value="1"/>
</dbReference>
<protein>
    <recommendedName>
        <fullName evidence="6">Mitochondrial cardiolipin hydrolase</fullName>
    </recommendedName>
    <alternativeName>
        <fullName evidence="8">Choline phosphatase 6</fullName>
    </alternativeName>
    <alternativeName>
        <fullName evidence="10">Mitochondrial phospholipase</fullName>
    </alternativeName>
    <alternativeName>
        <fullName evidence="9">Phosphatidylcholine-hydrolyzing phospholipase D6</fullName>
    </alternativeName>
    <alternativeName>
        <fullName evidence="7">Phospholipase D6</fullName>
    </alternativeName>
</protein>
<evidence type="ECO:0000256" key="2">
    <source>
        <dbReference type="ARBA" id="ARBA00022963"/>
    </source>
</evidence>
<evidence type="ECO:0000256" key="9">
    <source>
        <dbReference type="ARBA" id="ARBA00043135"/>
    </source>
</evidence>
<comment type="catalytic activity">
    <reaction evidence="11">
        <text>a cardiolipin + H2O = a 1,2-diacyl-sn-glycero-3-phospho-(1'-sn-glycerol) + a 1,2-diacyl-sn-glycero-3-phosphate + H(+)</text>
        <dbReference type="Rhea" id="RHEA:44884"/>
        <dbReference type="ChEBI" id="CHEBI:15377"/>
        <dbReference type="ChEBI" id="CHEBI:15378"/>
        <dbReference type="ChEBI" id="CHEBI:58608"/>
        <dbReference type="ChEBI" id="CHEBI:62237"/>
        <dbReference type="ChEBI" id="CHEBI:64716"/>
    </reaction>
    <physiologicalReaction direction="left-to-right" evidence="11">
        <dbReference type="Rhea" id="RHEA:44885"/>
    </physiologicalReaction>
</comment>
<evidence type="ECO:0000256" key="7">
    <source>
        <dbReference type="ARBA" id="ARBA00041680"/>
    </source>
</evidence>
<dbReference type="Gene3D" id="3.30.870.10">
    <property type="entry name" value="Endonuclease Chain A"/>
    <property type="match status" value="1"/>
</dbReference>
<keyword evidence="14" id="KW-1185">Reference proteome</keyword>
<reference evidence="13 14" key="1">
    <citation type="submission" date="2024-06" db="EMBL/GenBank/DDBJ databases">
        <authorList>
            <person name="Pan Q."/>
            <person name="Wen M."/>
            <person name="Jouanno E."/>
            <person name="Zahm M."/>
            <person name="Klopp C."/>
            <person name="Cabau C."/>
            <person name="Louis A."/>
            <person name="Berthelot C."/>
            <person name="Parey E."/>
            <person name="Roest Crollius H."/>
            <person name="Montfort J."/>
            <person name="Robinson-Rechavi M."/>
            <person name="Bouchez O."/>
            <person name="Lampietro C."/>
            <person name="Lopez Roques C."/>
            <person name="Donnadieu C."/>
            <person name="Postlethwait J."/>
            <person name="Bobe J."/>
            <person name="Verreycken H."/>
            <person name="Guiguen Y."/>
        </authorList>
    </citation>
    <scope>NUCLEOTIDE SEQUENCE [LARGE SCALE GENOMIC DNA]</scope>
    <source>
        <strain evidence="13">Up_M1</strain>
        <tissue evidence="13">Testis</tissue>
    </source>
</reference>
<dbReference type="PANTHER" id="PTHR43856:SF1">
    <property type="entry name" value="MITOCHONDRIAL CARDIOLIPIN HYDROLASE"/>
    <property type="match status" value="1"/>
</dbReference>
<keyword evidence="2" id="KW-0442">Lipid degradation</keyword>
<evidence type="ECO:0000256" key="11">
    <source>
        <dbReference type="ARBA" id="ARBA00048101"/>
    </source>
</evidence>
<keyword evidence="4" id="KW-0469">Meiosis</keyword>
<sequence>MCLEKHKVAIRDNNQFLFHFSSCRTLNKITVLEVHGGGKLSPLHIVKMSVVGTVKMVCVGAVALTLSVEWFSWLFRRIWPNGLPGRGPLKEVLFFPTEVACIEHVFNPDSPFPCPCSLPHGVQTSFSRLLAHILSASSSLDVCMFAFTSMSLSRAVLALQTRGVTVRIFTDVAYILITGSQIGAMRKAGICVRSDSGAVHMHHKFAVVDGRRLITGSLNWTMTAIQSNKENVLVTEETDLVQPFIAEFKRLWDVNDPARRHPPSVTEKTDSLDE</sequence>
<dbReference type="AlphaFoldDB" id="A0ABD0XRU0"/>
<evidence type="ECO:0000256" key="10">
    <source>
        <dbReference type="ARBA" id="ARBA00043167"/>
    </source>
</evidence>
<evidence type="ECO:0000256" key="1">
    <source>
        <dbReference type="ARBA" id="ARBA00022801"/>
    </source>
</evidence>
<evidence type="ECO:0000256" key="5">
    <source>
        <dbReference type="ARBA" id="ARBA00038012"/>
    </source>
</evidence>
<feature type="domain" description="PLD phosphodiesterase" evidence="12">
    <location>
        <begin position="197"/>
        <end position="224"/>
    </location>
</feature>
<dbReference type="Proteomes" id="UP001557470">
    <property type="component" value="Unassembled WGS sequence"/>
</dbReference>
<evidence type="ECO:0000256" key="3">
    <source>
        <dbReference type="ARBA" id="ARBA00023098"/>
    </source>
</evidence>
<dbReference type="InterPro" id="IPR001736">
    <property type="entry name" value="PLipase_D/transphosphatidylase"/>
</dbReference>
<dbReference type="InterPro" id="IPR051406">
    <property type="entry name" value="PLD_domain"/>
</dbReference>
<name>A0ABD0XRU0_UMBPY</name>
<comment type="similarity">
    <text evidence="5">Belongs to the phospholipase D family. MitoPLD/Zucchini subfamily.</text>
</comment>
<gene>
    <name evidence="13" type="ORF">UPYG_G00064090</name>
</gene>